<evidence type="ECO:0000256" key="1">
    <source>
        <dbReference type="SAM" id="MobiDB-lite"/>
    </source>
</evidence>
<evidence type="ECO:0000259" key="3">
    <source>
        <dbReference type="Pfam" id="PF09992"/>
    </source>
</evidence>
<dbReference type="EMBL" id="LR586016">
    <property type="protein sequence ID" value="VIP04209.1"/>
    <property type="molecule type" value="Genomic_DNA"/>
</dbReference>
<evidence type="ECO:0000259" key="2">
    <source>
        <dbReference type="Pfam" id="PF00182"/>
    </source>
</evidence>
<protein>
    <recommendedName>
        <fullName evidence="6">Glycoside hydrolase family 19 catalytic domain-containing protein</fullName>
    </recommendedName>
</protein>
<dbReference type="GO" id="GO:0016998">
    <property type="term" value="P:cell wall macromolecule catabolic process"/>
    <property type="evidence" value="ECO:0007669"/>
    <property type="project" value="InterPro"/>
</dbReference>
<dbReference type="Pfam" id="PF00182">
    <property type="entry name" value="Glyco_hydro_19"/>
    <property type="match status" value="1"/>
</dbReference>
<evidence type="ECO:0008006" key="6">
    <source>
        <dbReference type="Google" id="ProtNLM"/>
    </source>
</evidence>
<feature type="region of interest" description="Disordered" evidence="1">
    <location>
        <begin position="69"/>
        <end position="93"/>
    </location>
</feature>
<dbReference type="PROSITE" id="PS51257">
    <property type="entry name" value="PROKAR_LIPOPROTEIN"/>
    <property type="match status" value="1"/>
</dbReference>
<evidence type="ECO:0000313" key="4">
    <source>
        <dbReference type="EMBL" id="VIP04209.1"/>
    </source>
</evidence>
<sequence>MQWSRTWGVGLWLLVACPVWADFPAPSSQQRETLAPPVTLTHWTFAAPRPLRVWALSIDLRSPDVVFETTPAIPPSPQPASTPAVPGTKASTPKHTIAETAVDFVTRTGVDFAINASPFGPIPLKAGVPVSIVGLHLVDGKPISLPTNSTTDALVINATNVAKLIQSPISPEALKDQRIGVGGFNMVLVDGKSVIPATAKPDLHPRTAVGLSADGQTMTWIVVDGRQKDRSEGVSLAELGELGKLAKCQNLLNLDGGGSTTLVKRDAKSDAVSVINTPVGRGKPDSLRFNGNHLGIRVLRSGRDVTAAELRKIMPRMPDARIRRFIGPLNAAMREAEITTPARRAAFLGQLAHESGEFRYMEEIASGEAYENRRDLGNTQPGDGVRYKGRGPIQITGRANYRAAGKALGIDLESEPTLAATPEIGCRVATWFWRTRKLNALADMHDDRAITRRINGGTNGLEARLRYTERAREVLNAPKPPSTPLP</sequence>
<dbReference type="InParanoid" id="A0A6C2YT43"/>
<dbReference type="CDD" id="cd00325">
    <property type="entry name" value="chitinase_GH19"/>
    <property type="match status" value="1"/>
</dbReference>
<keyword evidence="4" id="KW-0378">Hydrolase</keyword>
<keyword evidence="5" id="KW-1185">Reference proteome</keyword>
<proteinExistence type="predicted"/>
<name>A0A6C2YT43_9BACT</name>
<dbReference type="Pfam" id="PF09992">
    <property type="entry name" value="NAGPA"/>
    <property type="match status" value="1"/>
</dbReference>
<dbReference type="SUPFAM" id="SSF53955">
    <property type="entry name" value="Lysozyme-like"/>
    <property type="match status" value="1"/>
</dbReference>
<dbReference type="KEGG" id="tim:GMBLW1_49840"/>
<dbReference type="InterPro" id="IPR018711">
    <property type="entry name" value="NAGPA"/>
</dbReference>
<dbReference type="AlphaFoldDB" id="A0A6C2YT43"/>
<reference evidence="4" key="1">
    <citation type="submission" date="2019-04" db="EMBL/GenBank/DDBJ databases">
        <authorList>
            <consortium name="Science for Life Laboratories"/>
        </authorList>
    </citation>
    <scope>NUCLEOTIDE SEQUENCE</scope>
    <source>
        <strain evidence="4">MBLW1</strain>
    </source>
</reference>
<dbReference type="EMBL" id="LR593887">
    <property type="protein sequence ID" value="VTS05782.1"/>
    <property type="molecule type" value="Genomic_DNA"/>
</dbReference>
<accession>A0A6C2YT43</accession>
<dbReference type="GO" id="GO:0004568">
    <property type="term" value="F:chitinase activity"/>
    <property type="evidence" value="ECO:0007669"/>
    <property type="project" value="InterPro"/>
</dbReference>
<dbReference type="Proteomes" id="UP000464378">
    <property type="component" value="Chromosome"/>
</dbReference>
<dbReference type="InterPro" id="IPR023346">
    <property type="entry name" value="Lysozyme-like_dom_sf"/>
</dbReference>
<dbReference type="GO" id="GO:0006032">
    <property type="term" value="P:chitin catabolic process"/>
    <property type="evidence" value="ECO:0007669"/>
    <property type="project" value="InterPro"/>
</dbReference>
<dbReference type="Gene3D" id="1.10.530.10">
    <property type="match status" value="1"/>
</dbReference>
<gene>
    <name evidence="4" type="ORF">GMBLW1_49840</name>
</gene>
<dbReference type="InterPro" id="IPR052354">
    <property type="entry name" value="Cell_Wall_Dynamics_Protein"/>
</dbReference>
<dbReference type="InterPro" id="IPR000726">
    <property type="entry name" value="Glyco_hydro_19_cat"/>
</dbReference>
<dbReference type="PANTHER" id="PTHR34408:SF1">
    <property type="entry name" value="GLYCOSYL HYDROLASE FAMILY 19 DOMAIN-CONTAINING PROTEIN HI_1415"/>
    <property type="match status" value="1"/>
</dbReference>
<organism evidence="4">
    <name type="scientific">Tuwongella immobilis</name>
    <dbReference type="NCBI Taxonomy" id="692036"/>
    <lineage>
        <taxon>Bacteria</taxon>
        <taxon>Pseudomonadati</taxon>
        <taxon>Planctomycetota</taxon>
        <taxon>Planctomycetia</taxon>
        <taxon>Gemmatales</taxon>
        <taxon>Gemmataceae</taxon>
        <taxon>Tuwongella</taxon>
    </lineage>
</organism>
<feature type="domain" description="Glycoside hydrolase family 19 catalytic" evidence="2">
    <location>
        <begin position="358"/>
        <end position="439"/>
    </location>
</feature>
<feature type="domain" description="Phosphodiester glycosidase" evidence="3">
    <location>
        <begin position="110"/>
        <end position="282"/>
    </location>
</feature>
<evidence type="ECO:0000313" key="5">
    <source>
        <dbReference type="Proteomes" id="UP000464378"/>
    </source>
</evidence>
<dbReference type="RefSeq" id="WP_162659320.1">
    <property type="nucleotide sequence ID" value="NZ_LR593887.1"/>
</dbReference>
<dbReference type="PANTHER" id="PTHR34408">
    <property type="entry name" value="FAMILY PROTEIN, PUTATIVE-RELATED"/>
    <property type="match status" value="1"/>
</dbReference>